<dbReference type="SUPFAM" id="SSF81995">
    <property type="entry name" value="beta-sandwich domain of Sec23/24"/>
    <property type="match status" value="1"/>
</dbReference>
<evidence type="ECO:0000313" key="3">
    <source>
        <dbReference type="EMBL" id="SFK36726.1"/>
    </source>
</evidence>
<accession>A0A1I3YZR8</accession>
<protein>
    <submittedName>
        <fullName evidence="3">Uncharacterized protein</fullName>
    </submittedName>
</protein>
<feature type="transmembrane region" description="Helical" evidence="2">
    <location>
        <begin position="94"/>
        <end position="114"/>
    </location>
</feature>
<name>A0A1I3YZR8_9ACTN</name>
<keyword evidence="2" id="KW-0472">Membrane</keyword>
<proteinExistence type="predicted"/>
<dbReference type="AlphaFoldDB" id="A0A1I3YZR8"/>
<sequence>MSHNQPPPQPGPYGQQPQPPYGGGPQPGYGYPQQPGMPPQGQPGYGYPQQPGQPGQPQPGFPQQGGWGQPGYPQQPGGYVPPPPPGGGGKGRTIGALVAVLAVVGLAVGGYFVFSDGGGDIADDGKRYKLVLPATVAGEYRKTPSGDPDGFDSDDLKELEKVGVSDAEEVNAEYFTGDVDDPNPTTGMALSFNGVWGEVKNPEAAVDALFATLSEGADEDSPEEGDAKVTLIGEPEEVSPEGLENAVMKCQEAEFTSASSAGLGSGKRATIPFCVWADYSTVGAVSLADISAFLSGKGGAPIGDAADLATELHSKARVEIE</sequence>
<dbReference type="RefSeq" id="WP_093849127.1">
    <property type="nucleotide sequence ID" value="NZ_FOSG01000005.1"/>
</dbReference>
<evidence type="ECO:0000256" key="2">
    <source>
        <dbReference type="SAM" id="Phobius"/>
    </source>
</evidence>
<dbReference type="OrthoDB" id="4350888at2"/>
<organism evidence="3 4">
    <name type="scientific">Streptomyces pini</name>
    <dbReference type="NCBI Taxonomy" id="1520580"/>
    <lineage>
        <taxon>Bacteria</taxon>
        <taxon>Bacillati</taxon>
        <taxon>Actinomycetota</taxon>
        <taxon>Actinomycetes</taxon>
        <taxon>Kitasatosporales</taxon>
        <taxon>Streptomycetaceae</taxon>
        <taxon>Streptomyces</taxon>
    </lineage>
</organism>
<evidence type="ECO:0000313" key="4">
    <source>
        <dbReference type="Proteomes" id="UP000198928"/>
    </source>
</evidence>
<keyword evidence="2" id="KW-1133">Transmembrane helix</keyword>
<keyword evidence="2" id="KW-0812">Transmembrane</keyword>
<reference evidence="4" key="1">
    <citation type="submission" date="2016-10" db="EMBL/GenBank/DDBJ databases">
        <authorList>
            <person name="Varghese N."/>
            <person name="Submissions S."/>
        </authorList>
    </citation>
    <scope>NUCLEOTIDE SEQUENCE [LARGE SCALE GENOMIC DNA]</scope>
    <source>
        <strain evidence="4">PL19</strain>
    </source>
</reference>
<feature type="compositionally biased region" description="Pro residues" evidence="1">
    <location>
        <begin position="1"/>
        <end position="22"/>
    </location>
</feature>
<feature type="region of interest" description="Disordered" evidence="1">
    <location>
        <begin position="1"/>
        <end position="88"/>
    </location>
</feature>
<evidence type="ECO:0000256" key="1">
    <source>
        <dbReference type="SAM" id="MobiDB-lite"/>
    </source>
</evidence>
<gene>
    <name evidence="3" type="ORF">SAMN05192584_105245</name>
</gene>
<dbReference type="EMBL" id="FOSG01000005">
    <property type="protein sequence ID" value="SFK36726.1"/>
    <property type="molecule type" value="Genomic_DNA"/>
</dbReference>
<keyword evidence="4" id="KW-1185">Reference proteome</keyword>
<dbReference type="Proteomes" id="UP000198928">
    <property type="component" value="Unassembled WGS sequence"/>
</dbReference>